<dbReference type="InterPro" id="IPR036179">
    <property type="entry name" value="Ig-like_dom_sf"/>
</dbReference>
<keyword evidence="1" id="KW-0812">Transmembrane</keyword>
<dbReference type="Gene3D" id="2.60.40.10">
    <property type="entry name" value="Immunoglobulins"/>
    <property type="match status" value="1"/>
</dbReference>
<name>A0ABD1ELD0_HYPHA</name>
<dbReference type="FunFam" id="2.60.40.10:FF:000437">
    <property type="entry name" value="Beat-IIIc, isoform A"/>
    <property type="match status" value="1"/>
</dbReference>
<dbReference type="AlphaFoldDB" id="A0ABD1ELD0"/>
<comment type="caution">
    <text evidence="4">The sequence shown here is derived from an EMBL/GenBank/DDBJ whole genome shotgun (WGS) entry which is preliminary data.</text>
</comment>
<evidence type="ECO:0000256" key="2">
    <source>
        <dbReference type="SAM" id="SignalP"/>
    </source>
</evidence>
<dbReference type="PROSITE" id="PS50835">
    <property type="entry name" value="IG_LIKE"/>
    <property type="match status" value="1"/>
</dbReference>
<sequence length="283" mass="32068">MAFWTLFLSVLMCSFYSIQSLKDVKAIVPLAAKARDTVMLRCEYDSENDPVYTVKWYKGRSEFFRYMPKEDPSMRIFPVQGIRVDLSRSSPNEVALIDVEWDTTGKFLCEVSTDAPVFDTKISSGFMYVINVPDEAPIMEILKKSTGSANTIQATCTTPPTFPAMNITWYINGIKVEETGRKSASFDPTYAYSKNRRVPHMTVSHLDKEIDDNTFQGGTIKIQCIGTLFHLYKSENVRFIEENRPQPWPSSVIGISGVTRQCLLPSWVCFAAMAIILVFVNLK</sequence>
<dbReference type="InterPro" id="IPR013783">
    <property type="entry name" value="Ig-like_fold"/>
</dbReference>
<dbReference type="EMBL" id="JBDJPC010000006">
    <property type="protein sequence ID" value="KAL1497151.1"/>
    <property type="molecule type" value="Genomic_DNA"/>
</dbReference>
<keyword evidence="5" id="KW-1185">Reference proteome</keyword>
<feature type="chain" id="PRO_5044813436" description="Ig-like domain-containing protein" evidence="2">
    <location>
        <begin position="21"/>
        <end position="283"/>
    </location>
</feature>
<keyword evidence="1" id="KW-1133">Transmembrane helix</keyword>
<gene>
    <name evidence="4" type="ORF">ABEB36_008157</name>
</gene>
<protein>
    <recommendedName>
        <fullName evidence="3">Ig-like domain-containing protein</fullName>
    </recommendedName>
</protein>
<keyword evidence="1" id="KW-0472">Membrane</keyword>
<keyword evidence="2" id="KW-0732">Signal</keyword>
<feature type="transmembrane region" description="Helical" evidence="1">
    <location>
        <begin position="264"/>
        <end position="282"/>
    </location>
</feature>
<organism evidence="4 5">
    <name type="scientific">Hypothenemus hampei</name>
    <name type="common">Coffee berry borer</name>
    <dbReference type="NCBI Taxonomy" id="57062"/>
    <lineage>
        <taxon>Eukaryota</taxon>
        <taxon>Metazoa</taxon>
        <taxon>Ecdysozoa</taxon>
        <taxon>Arthropoda</taxon>
        <taxon>Hexapoda</taxon>
        <taxon>Insecta</taxon>
        <taxon>Pterygota</taxon>
        <taxon>Neoptera</taxon>
        <taxon>Endopterygota</taxon>
        <taxon>Coleoptera</taxon>
        <taxon>Polyphaga</taxon>
        <taxon>Cucujiformia</taxon>
        <taxon>Curculionidae</taxon>
        <taxon>Scolytinae</taxon>
        <taxon>Hypothenemus</taxon>
    </lineage>
</organism>
<dbReference type="InterPro" id="IPR007110">
    <property type="entry name" value="Ig-like_dom"/>
</dbReference>
<dbReference type="Proteomes" id="UP001566132">
    <property type="component" value="Unassembled WGS sequence"/>
</dbReference>
<evidence type="ECO:0000313" key="4">
    <source>
        <dbReference type="EMBL" id="KAL1497151.1"/>
    </source>
</evidence>
<evidence type="ECO:0000259" key="3">
    <source>
        <dbReference type="PROSITE" id="PS50835"/>
    </source>
</evidence>
<dbReference type="SUPFAM" id="SSF48726">
    <property type="entry name" value="Immunoglobulin"/>
    <property type="match status" value="1"/>
</dbReference>
<proteinExistence type="predicted"/>
<evidence type="ECO:0000313" key="5">
    <source>
        <dbReference type="Proteomes" id="UP001566132"/>
    </source>
</evidence>
<reference evidence="4 5" key="1">
    <citation type="submission" date="2024-05" db="EMBL/GenBank/DDBJ databases">
        <title>Genetic variation in Jamaican populations of the coffee berry borer (Hypothenemus hampei).</title>
        <authorList>
            <person name="Errbii M."/>
            <person name="Myrie A."/>
        </authorList>
    </citation>
    <scope>NUCLEOTIDE SEQUENCE [LARGE SCALE GENOMIC DNA]</scope>
    <source>
        <strain evidence="4">JA-Hopewell-2020-01-JO</strain>
        <tissue evidence="4">Whole body</tissue>
    </source>
</reference>
<feature type="signal peptide" evidence="2">
    <location>
        <begin position="1"/>
        <end position="20"/>
    </location>
</feature>
<dbReference type="PANTHER" id="PTHR21261:SF17">
    <property type="entry name" value="BEAT VI"/>
    <property type="match status" value="1"/>
</dbReference>
<accession>A0ABD1ELD0</accession>
<dbReference type="PANTHER" id="PTHR21261">
    <property type="entry name" value="BEAT PROTEIN"/>
    <property type="match status" value="1"/>
</dbReference>
<evidence type="ECO:0000256" key="1">
    <source>
        <dbReference type="SAM" id="Phobius"/>
    </source>
</evidence>
<feature type="domain" description="Ig-like" evidence="3">
    <location>
        <begin position="36"/>
        <end position="123"/>
    </location>
</feature>